<keyword evidence="2" id="KW-1133">Transmembrane helix</keyword>
<feature type="transmembrane region" description="Helical" evidence="2">
    <location>
        <begin position="34"/>
        <end position="55"/>
    </location>
</feature>
<keyword evidence="2" id="KW-0812">Transmembrane</keyword>
<accession>A0A955L4C8</accession>
<gene>
    <name evidence="3" type="ORF">KC660_04600</name>
</gene>
<feature type="non-terminal residue" evidence="3">
    <location>
        <position position="104"/>
    </location>
</feature>
<feature type="region of interest" description="Disordered" evidence="1">
    <location>
        <begin position="1"/>
        <end position="25"/>
    </location>
</feature>
<evidence type="ECO:0000256" key="1">
    <source>
        <dbReference type="SAM" id="MobiDB-lite"/>
    </source>
</evidence>
<reference evidence="3" key="1">
    <citation type="submission" date="2020-04" db="EMBL/GenBank/DDBJ databases">
        <authorList>
            <person name="Zhang T."/>
        </authorList>
    </citation>
    <scope>NUCLEOTIDE SEQUENCE</scope>
    <source>
        <strain evidence="3">HKST-UBA10</strain>
    </source>
</reference>
<evidence type="ECO:0000313" key="3">
    <source>
        <dbReference type="EMBL" id="MCA9382655.1"/>
    </source>
</evidence>
<comment type="caution">
    <text evidence="3">The sequence shown here is derived from an EMBL/GenBank/DDBJ whole genome shotgun (WGS) entry which is preliminary data.</text>
</comment>
<name>A0A955L4C8_9BACT</name>
<evidence type="ECO:0000256" key="2">
    <source>
        <dbReference type="SAM" id="Phobius"/>
    </source>
</evidence>
<proteinExistence type="predicted"/>
<protein>
    <submittedName>
        <fullName evidence="3">Uncharacterized protein</fullName>
    </submittedName>
</protein>
<organism evidence="3 4">
    <name type="scientific">Candidatus Dojkabacteria bacterium</name>
    <dbReference type="NCBI Taxonomy" id="2099670"/>
    <lineage>
        <taxon>Bacteria</taxon>
        <taxon>Candidatus Dojkabacteria</taxon>
    </lineage>
</organism>
<dbReference type="Proteomes" id="UP000782843">
    <property type="component" value="Unassembled WGS sequence"/>
</dbReference>
<keyword evidence="2" id="KW-0472">Membrane</keyword>
<sequence>MVKAQSNYNQNLNPVQQAPESTRTSSTGFQLSSFIFFLAAILLVVGAGAAVYLYLKKTKKDKAIEKSLDTVLLEVRVPKENEVEIKSVEQMFSGFHDLKTVKGI</sequence>
<dbReference type="AlphaFoldDB" id="A0A955L4C8"/>
<evidence type="ECO:0000313" key="4">
    <source>
        <dbReference type="Proteomes" id="UP000782843"/>
    </source>
</evidence>
<dbReference type="EMBL" id="JAGQLG010000195">
    <property type="protein sequence ID" value="MCA9382655.1"/>
    <property type="molecule type" value="Genomic_DNA"/>
</dbReference>
<reference evidence="3" key="2">
    <citation type="journal article" date="2021" name="Microbiome">
        <title>Successional dynamics and alternative stable states in a saline activated sludge microbial community over 9 years.</title>
        <authorList>
            <person name="Wang Y."/>
            <person name="Ye J."/>
            <person name="Ju F."/>
            <person name="Liu L."/>
            <person name="Boyd J.A."/>
            <person name="Deng Y."/>
            <person name="Parks D.H."/>
            <person name="Jiang X."/>
            <person name="Yin X."/>
            <person name="Woodcroft B.J."/>
            <person name="Tyson G.W."/>
            <person name="Hugenholtz P."/>
            <person name="Polz M.F."/>
            <person name="Zhang T."/>
        </authorList>
    </citation>
    <scope>NUCLEOTIDE SEQUENCE</scope>
    <source>
        <strain evidence="3">HKST-UBA10</strain>
    </source>
</reference>